<sequence>MKTALTLGLAAVLGLSLAACSTAPEKTAAPAVAEKPAALKDAALAAAVKTALDADPTLKGFDIAVTGKGEDVKLDGSVATGQDMAQAGMIAEKVKGVRYVDNNLMPKN</sequence>
<evidence type="ECO:0000313" key="4">
    <source>
        <dbReference type="Proteomes" id="UP000809431"/>
    </source>
</evidence>
<evidence type="ECO:0000259" key="2">
    <source>
        <dbReference type="PROSITE" id="PS50914"/>
    </source>
</evidence>
<reference evidence="3 4" key="1">
    <citation type="submission" date="2021-01" db="EMBL/GenBank/DDBJ databases">
        <title>Draft Genome Sequence and Polyhydroxyalkanoate Biosynthetic Potential of Jeongeupia naejangsanensis Type Strain DSM 24253.</title>
        <authorList>
            <person name="Turrini P."/>
            <person name="Artuso I."/>
            <person name="Lugli G.A."/>
            <person name="Frangipani E."/>
            <person name="Ventura M."/>
            <person name="Visca P."/>
        </authorList>
    </citation>
    <scope>NUCLEOTIDE SEQUENCE [LARGE SCALE GENOMIC DNA]</scope>
    <source>
        <strain evidence="3 4">DSM 24253</strain>
    </source>
</reference>
<accession>A0ABS2BLE3</accession>
<dbReference type="RefSeq" id="WP_203537677.1">
    <property type="nucleotide sequence ID" value="NZ_JAESND010000003.1"/>
</dbReference>
<dbReference type="PROSITE" id="PS50914">
    <property type="entry name" value="BON"/>
    <property type="match status" value="1"/>
</dbReference>
<dbReference type="PROSITE" id="PS51257">
    <property type="entry name" value="PROKAR_LIPOPROTEIN"/>
    <property type="match status" value="1"/>
</dbReference>
<feature type="chain" id="PRO_5045837893" evidence="1">
    <location>
        <begin position="19"/>
        <end position="108"/>
    </location>
</feature>
<comment type="caution">
    <text evidence="3">The sequence shown here is derived from an EMBL/GenBank/DDBJ whole genome shotgun (WGS) entry which is preliminary data.</text>
</comment>
<dbReference type="Gene3D" id="3.30.1340.30">
    <property type="match status" value="1"/>
</dbReference>
<dbReference type="InterPro" id="IPR007055">
    <property type="entry name" value="BON_dom"/>
</dbReference>
<protein>
    <submittedName>
        <fullName evidence="3">BON domain-containing protein</fullName>
    </submittedName>
</protein>
<feature type="domain" description="BON" evidence="2">
    <location>
        <begin position="40"/>
        <end position="108"/>
    </location>
</feature>
<gene>
    <name evidence="3" type="ORF">JMJ54_08185</name>
</gene>
<feature type="signal peptide" evidence="1">
    <location>
        <begin position="1"/>
        <end position="18"/>
    </location>
</feature>
<organism evidence="3 4">
    <name type="scientific">Jeongeupia naejangsanensis</name>
    <dbReference type="NCBI Taxonomy" id="613195"/>
    <lineage>
        <taxon>Bacteria</taxon>
        <taxon>Pseudomonadati</taxon>
        <taxon>Pseudomonadota</taxon>
        <taxon>Betaproteobacteria</taxon>
        <taxon>Neisseriales</taxon>
        <taxon>Chitinibacteraceae</taxon>
        <taxon>Jeongeupia</taxon>
    </lineage>
</organism>
<keyword evidence="4" id="KW-1185">Reference proteome</keyword>
<evidence type="ECO:0000313" key="3">
    <source>
        <dbReference type="EMBL" id="MBM3115806.1"/>
    </source>
</evidence>
<proteinExistence type="predicted"/>
<name>A0ABS2BLE3_9NEIS</name>
<dbReference type="Proteomes" id="UP000809431">
    <property type="component" value="Unassembled WGS sequence"/>
</dbReference>
<evidence type="ECO:0000256" key="1">
    <source>
        <dbReference type="SAM" id="SignalP"/>
    </source>
</evidence>
<dbReference type="EMBL" id="JAESND010000003">
    <property type="protein sequence ID" value="MBM3115806.1"/>
    <property type="molecule type" value="Genomic_DNA"/>
</dbReference>
<dbReference type="Pfam" id="PF04972">
    <property type="entry name" value="BON"/>
    <property type="match status" value="1"/>
</dbReference>
<keyword evidence="1" id="KW-0732">Signal</keyword>